<organism evidence="11">
    <name type="scientific">Desulfobacca acetoxidans</name>
    <dbReference type="NCBI Taxonomy" id="60893"/>
    <lineage>
        <taxon>Bacteria</taxon>
        <taxon>Pseudomonadati</taxon>
        <taxon>Thermodesulfobacteriota</taxon>
        <taxon>Desulfobaccia</taxon>
        <taxon>Desulfobaccales</taxon>
        <taxon>Desulfobaccaceae</taxon>
        <taxon>Desulfobacca</taxon>
    </lineage>
</organism>
<dbReference type="Gene3D" id="3.30.565.10">
    <property type="entry name" value="Histidine kinase-like ATPase, C-terminal domain"/>
    <property type="match status" value="1"/>
</dbReference>
<feature type="transmembrane region" description="Helical" evidence="9">
    <location>
        <begin position="83"/>
        <end position="105"/>
    </location>
</feature>
<dbReference type="EC" id="2.7.13.3" evidence="2"/>
<feature type="transmembrane region" description="Helical" evidence="9">
    <location>
        <begin position="42"/>
        <end position="63"/>
    </location>
</feature>
<protein>
    <recommendedName>
        <fullName evidence="2">histidine kinase</fullName>
        <ecNumber evidence="2">2.7.13.3</ecNumber>
    </recommendedName>
</protein>
<dbReference type="PANTHER" id="PTHR43065:SF10">
    <property type="entry name" value="PEROXIDE STRESS-ACTIVATED HISTIDINE KINASE MAK3"/>
    <property type="match status" value="1"/>
</dbReference>
<proteinExistence type="predicted"/>
<dbReference type="InterPro" id="IPR003661">
    <property type="entry name" value="HisK_dim/P_dom"/>
</dbReference>
<dbReference type="GO" id="GO:0005524">
    <property type="term" value="F:ATP binding"/>
    <property type="evidence" value="ECO:0007669"/>
    <property type="project" value="UniProtKB-KW"/>
</dbReference>
<keyword evidence="9" id="KW-0812">Transmembrane</keyword>
<keyword evidence="6 11" id="KW-0418">Kinase</keyword>
<dbReference type="CDD" id="cd00075">
    <property type="entry name" value="HATPase"/>
    <property type="match status" value="1"/>
</dbReference>
<dbReference type="AlphaFoldDB" id="A0A7C5AKD9"/>
<dbReference type="PRINTS" id="PR00344">
    <property type="entry name" value="BCTRLSENSOR"/>
</dbReference>
<keyword evidence="5" id="KW-0547">Nucleotide-binding</keyword>
<evidence type="ECO:0000256" key="5">
    <source>
        <dbReference type="ARBA" id="ARBA00022741"/>
    </source>
</evidence>
<dbReference type="Pfam" id="PF00512">
    <property type="entry name" value="HisKA"/>
    <property type="match status" value="1"/>
</dbReference>
<dbReference type="Gene3D" id="1.10.287.130">
    <property type="match status" value="1"/>
</dbReference>
<dbReference type="InterPro" id="IPR036097">
    <property type="entry name" value="HisK_dim/P_sf"/>
</dbReference>
<gene>
    <name evidence="11" type="ORF">ENW48_01245</name>
</gene>
<dbReference type="InterPro" id="IPR036890">
    <property type="entry name" value="HATPase_C_sf"/>
</dbReference>
<dbReference type="SMART" id="SM00388">
    <property type="entry name" value="HisKA"/>
    <property type="match status" value="1"/>
</dbReference>
<keyword evidence="9" id="KW-1133">Transmembrane helix</keyword>
<dbReference type="GO" id="GO:0000155">
    <property type="term" value="F:phosphorelay sensor kinase activity"/>
    <property type="evidence" value="ECO:0007669"/>
    <property type="project" value="InterPro"/>
</dbReference>
<evidence type="ECO:0000256" key="3">
    <source>
        <dbReference type="ARBA" id="ARBA00022553"/>
    </source>
</evidence>
<comment type="catalytic activity">
    <reaction evidence="1">
        <text>ATP + protein L-histidine = ADP + protein N-phospho-L-histidine.</text>
        <dbReference type="EC" id="2.7.13.3"/>
    </reaction>
</comment>
<evidence type="ECO:0000256" key="6">
    <source>
        <dbReference type="ARBA" id="ARBA00022777"/>
    </source>
</evidence>
<feature type="transmembrane region" description="Helical" evidence="9">
    <location>
        <begin position="6"/>
        <end position="30"/>
    </location>
</feature>
<dbReference type="SUPFAM" id="SSF47384">
    <property type="entry name" value="Homodimeric domain of signal transducing histidine kinase"/>
    <property type="match status" value="1"/>
</dbReference>
<evidence type="ECO:0000256" key="1">
    <source>
        <dbReference type="ARBA" id="ARBA00000085"/>
    </source>
</evidence>
<evidence type="ECO:0000313" key="11">
    <source>
        <dbReference type="EMBL" id="HGZ10827.1"/>
    </source>
</evidence>
<keyword evidence="4" id="KW-0808">Transferase</keyword>
<sequence>MMTLPLFPLWLVESLSAILVLFLAFQVFQVTRRLMNQDPENALWLFFNWLATLLMIFACSHGVSHFVQEFLTFHGATPFLTHLRRAIGGLDSVLYVGLASIILFFHRVQRLYRRMEEDHHHLEKTSHEILALNREMEALVMERTMSEMALGIAHGIRNPLHIIGGFSHRLLKKTDKSDPTRAWLAAIAEEAKRIEQMVERFETLAQRKSSFFSQEDLNQIIRTTLELITPEIRLKKLNLVTDLTSTPLVGRLNPHLLKVAFAHLLRNAIEATRAKGTITVRTTMDGQFAVLTIKDTGKGMPPDVVERVFVPFFTTKLGGTGLGMVFVRQIVDEHRGIITLESKVGRGTTVTIRLPLRFAEAPGVSEPQPTPAAASNHGI</sequence>
<accession>A0A7C5AKD9</accession>
<dbReference type="Pfam" id="PF02518">
    <property type="entry name" value="HATPase_c"/>
    <property type="match status" value="1"/>
</dbReference>
<comment type="caution">
    <text evidence="11">The sequence shown here is derived from an EMBL/GenBank/DDBJ whole genome shotgun (WGS) entry which is preliminary data.</text>
</comment>
<evidence type="ECO:0000256" key="4">
    <source>
        <dbReference type="ARBA" id="ARBA00022679"/>
    </source>
</evidence>
<dbReference type="SUPFAM" id="SSF55874">
    <property type="entry name" value="ATPase domain of HSP90 chaperone/DNA topoisomerase II/histidine kinase"/>
    <property type="match status" value="1"/>
</dbReference>
<evidence type="ECO:0000256" key="8">
    <source>
        <dbReference type="ARBA" id="ARBA00023012"/>
    </source>
</evidence>
<keyword evidence="3" id="KW-0597">Phosphoprotein</keyword>
<keyword evidence="8" id="KW-0902">Two-component regulatory system</keyword>
<dbReference type="InterPro" id="IPR005467">
    <property type="entry name" value="His_kinase_dom"/>
</dbReference>
<evidence type="ECO:0000256" key="2">
    <source>
        <dbReference type="ARBA" id="ARBA00012438"/>
    </source>
</evidence>
<dbReference type="InterPro" id="IPR004358">
    <property type="entry name" value="Sig_transdc_His_kin-like_C"/>
</dbReference>
<keyword evidence="9" id="KW-0472">Membrane</keyword>
<name>A0A7C5AKD9_9BACT</name>
<evidence type="ECO:0000256" key="9">
    <source>
        <dbReference type="SAM" id="Phobius"/>
    </source>
</evidence>
<evidence type="ECO:0000256" key="7">
    <source>
        <dbReference type="ARBA" id="ARBA00022840"/>
    </source>
</evidence>
<dbReference type="PROSITE" id="PS50109">
    <property type="entry name" value="HIS_KIN"/>
    <property type="match status" value="1"/>
</dbReference>
<reference evidence="11" key="1">
    <citation type="journal article" date="2020" name="mSystems">
        <title>Genome- and Community-Level Interaction Insights into Carbon Utilization and Element Cycling Functions of Hydrothermarchaeota in Hydrothermal Sediment.</title>
        <authorList>
            <person name="Zhou Z."/>
            <person name="Liu Y."/>
            <person name="Xu W."/>
            <person name="Pan J."/>
            <person name="Luo Z.H."/>
            <person name="Li M."/>
        </authorList>
    </citation>
    <scope>NUCLEOTIDE SEQUENCE [LARGE SCALE GENOMIC DNA]</scope>
    <source>
        <strain evidence="11">SpSt-853</strain>
    </source>
</reference>
<feature type="domain" description="Histidine kinase" evidence="10">
    <location>
        <begin position="151"/>
        <end position="358"/>
    </location>
</feature>
<evidence type="ECO:0000259" key="10">
    <source>
        <dbReference type="PROSITE" id="PS50109"/>
    </source>
</evidence>
<dbReference type="SMART" id="SM00387">
    <property type="entry name" value="HATPase_c"/>
    <property type="match status" value="1"/>
</dbReference>
<dbReference type="PANTHER" id="PTHR43065">
    <property type="entry name" value="SENSOR HISTIDINE KINASE"/>
    <property type="match status" value="1"/>
</dbReference>
<dbReference type="InterPro" id="IPR003594">
    <property type="entry name" value="HATPase_dom"/>
</dbReference>
<keyword evidence="7" id="KW-0067">ATP-binding</keyword>
<dbReference type="EMBL" id="DTKJ01000014">
    <property type="protein sequence ID" value="HGZ10827.1"/>
    <property type="molecule type" value="Genomic_DNA"/>
</dbReference>
<dbReference type="CDD" id="cd00082">
    <property type="entry name" value="HisKA"/>
    <property type="match status" value="1"/>
</dbReference>